<accession>A0A455UH57</accession>
<evidence type="ECO:0000313" key="5">
    <source>
        <dbReference type="Proteomes" id="UP000320231"/>
    </source>
</evidence>
<evidence type="ECO:0000259" key="3">
    <source>
        <dbReference type="Pfam" id="PF07731"/>
    </source>
</evidence>
<proteinExistence type="predicted"/>
<name>A0A455UH57_9GAMM</name>
<dbReference type="SUPFAM" id="SSF49503">
    <property type="entry name" value="Cupredoxins"/>
    <property type="match status" value="1"/>
</dbReference>
<dbReference type="Gene3D" id="2.60.40.420">
    <property type="entry name" value="Cupredoxins - blue copper proteins"/>
    <property type="match status" value="1"/>
</dbReference>
<gene>
    <name evidence="4" type="ORF">HSBAA_PA_2350</name>
</gene>
<keyword evidence="4" id="KW-0614">Plasmid</keyword>
<evidence type="ECO:0000256" key="1">
    <source>
        <dbReference type="ARBA" id="ARBA00022723"/>
    </source>
</evidence>
<dbReference type="KEGG" id="hsr:HSBAA_PA_2350"/>
<geneLocation type="plasmid" evidence="5">
    <name>pbaa-803-a dna</name>
</geneLocation>
<feature type="domain" description="Plastocyanin-like" evidence="3">
    <location>
        <begin position="138"/>
        <end position="255"/>
    </location>
</feature>
<protein>
    <recommendedName>
        <fullName evidence="3">Plastocyanin-like domain-containing protein</fullName>
    </recommendedName>
</protein>
<keyword evidence="1" id="KW-0479">Metal-binding</keyword>
<dbReference type="InterPro" id="IPR002355">
    <property type="entry name" value="Cu_oxidase_Cu_BS"/>
</dbReference>
<dbReference type="GO" id="GO:0005507">
    <property type="term" value="F:copper ion binding"/>
    <property type="evidence" value="ECO:0007669"/>
    <property type="project" value="InterPro"/>
</dbReference>
<organism evidence="4 5">
    <name type="scientific">Vreelandella sulfidaeris</name>
    <dbReference type="NCBI Taxonomy" id="115553"/>
    <lineage>
        <taxon>Bacteria</taxon>
        <taxon>Pseudomonadati</taxon>
        <taxon>Pseudomonadota</taxon>
        <taxon>Gammaproteobacteria</taxon>
        <taxon>Oceanospirillales</taxon>
        <taxon>Halomonadaceae</taxon>
        <taxon>Vreelandella</taxon>
    </lineage>
</organism>
<feature type="region of interest" description="Disordered" evidence="2">
    <location>
        <begin position="49"/>
        <end position="77"/>
    </location>
</feature>
<evidence type="ECO:0000256" key="2">
    <source>
        <dbReference type="SAM" id="MobiDB-lite"/>
    </source>
</evidence>
<dbReference type="Proteomes" id="UP000320231">
    <property type="component" value="Plasmid pBAA-803-A"/>
</dbReference>
<reference evidence="4 5" key="1">
    <citation type="journal article" date="2019" name="Microbiol. Resour. Announc.">
        <title>Complete Genome Sequence of Halomonas sulfidaeris Strain Esulfide1 Isolated from a Metal Sulfide Rock at a Depth of 2,200 Meters, Obtained Using Nanopore Sequencing.</title>
        <authorList>
            <person name="Saito M."/>
            <person name="Nishigata A."/>
            <person name="Galipon J."/>
            <person name="Arakawa K."/>
        </authorList>
    </citation>
    <scope>NUCLEOTIDE SEQUENCE [LARGE SCALE GENOMIC DNA]</scope>
    <source>
        <strain evidence="4 5">ATCC BAA-803</strain>
        <plasmid evidence="5">pbaa-803-a dna</plasmid>
    </source>
</reference>
<dbReference type="AlphaFoldDB" id="A0A455UH57"/>
<dbReference type="InterPro" id="IPR034279">
    <property type="entry name" value="CuRO_3_CopA"/>
</dbReference>
<dbReference type="InterPro" id="IPR011706">
    <property type="entry name" value="Cu-oxidase_C"/>
</dbReference>
<sequence>MQAEIPKRRQIADRGMEAMGAHGMGGMDHSNMAGMDHSGMSNMSGMDHSGMSNMSGMDHSSMAGMDHSGMSNMQGMDHSTMGMAAEQAKIGANGLLLAGEAQPGSRYNQAGIGIDPDERRVLVYRDLKAFTPWPDRREPGRELELHLTGNMERYMWSFDGKKFSEVTGPIHFEKDERLRLILINDTMMEHPIHLHGMWMELENGQGELIPRKHTLNVKPGERVSALITADAEGSWAFHCHLLYHMDAGMFRVVQVS</sequence>
<dbReference type="GO" id="GO:0016491">
    <property type="term" value="F:oxidoreductase activity"/>
    <property type="evidence" value="ECO:0007669"/>
    <property type="project" value="InterPro"/>
</dbReference>
<dbReference type="Pfam" id="PF07731">
    <property type="entry name" value="Cu-oxidase_2"/>
    <property type="match status" value="1"/>
</dbReference>
<dbReference type="InterPro" id="IPR008972">
    <property type="entry name" value="Cupredoxin"/>
</dbReference>
<dbReference type="PROSITE" id="PS00080">
    <property type="entry name" value="MULTICOPPER_OXIDASE2"/>
    <property type="match status" value="1"/>
</dbReference>
<dbReference type="CDD" id="cd13896">
    <property type="entry name" value="CuRO_3_CopA"/>
    <property type="match status" value="1"/>
</dbReference>
<evidence type="ECO:0000313" key="4">
    <source>
        <dbReference type="EMBL" id="BBI65632.1"/>
    </source>
</evidence>
<dbReference type="EMBL" id="AP019515">
    <property type="protein sequence ID" value="BBI65632.1"/>
    <property type="molecule type" value="Genomic_DNA"/>
</dbReference>